<dbReference type="EMBL" id="CP133586">
    <property type="protein sequence ID" value="WMT13130.1"/>
    <property type="molecule type" value="Genomic_DNA"/>
</dbReference>
<sequence>MKTINTGLASGGSAHPEIRPGDIYRDSRGVQITVTDYAYNRVTYLRDGYQHPCICTPERFEREFKRVRGETIT</sequence>
<keyword evidence="3" id="KW-1185">Reference proteome</keyword>
<evidence type="ECO:0000313" key="3">
    <source>
        <dbReference type="Proteomes" id="UP001235341"/>
    </source>
</evidence>
<dbReference type="RefSeq" id="WP_309205029.1">
    <property type="nucleotide sequence ID" value="NZ_CP133586.1"/>
</dbReference>
<gene>
    <name evidence="2" type="ORF">RFB13_18060</name>
</gene>
<dbReference type="InterPro" id="IPR025317">
    <property type="entry name" value="DUF4222"/>
</dbReference>
<evidence type="ECO:0000256" key="1">
    <source>
        <dbReference type="SAM" id="MobiDB-lite"/>
    </source>
</evidence>
<organism evidence="2 3">
    <name type="scientific">Serratia fonticola</name>
    <dbReference type="NCBI Taxonomy" id="47917"/>
    <lineage>
        <taxon>Bacteria</taxon>
        <taxon>Pseudomonadati</taxon>
        <taxon>Pseudomonadota</taxon>
        <taxon>Gammaproteobacteria</taxon>
        <taxon>Enterobacterales</taxon>
        <taxon>Yersiniaceae</taxon>
        <taxon>Serratia</taxon>
    </lineage>
</organism>
<proteinExistence type="predicted"/>
<accession>A0ABY9PIQ0</accession>
<dbReference type="Proteomes" id="UP001235341">
    <property type="component" value="Chromosome"/>
</dbReference>
<reference evidence="2 3" key="1">
    <citation type="submission" date="2023-08" db="EMBL/GenBank/DDBJ databases">
        <title>Complete Genome and Methylome dissection of Serratia fonticola NEB369.</title>
        <authorList>
            <person name="Fomenkov A."/>
            <person name="Roberts R.D."/>
        </authorList>
    </citation>
    <scope>NUCLEOTIDE SEQUENCE [LARGE SCALE GENOMIC DNA]</scope>
    <source>
        <strain evidence="2 3">NEB369</strain>
    </source>
</reference>
<dbReference type="Pfam" id="PF13973">
    <property type="entry name" value="DUF4222"/>
    <property type="match status" value="1"/>
</dbReference>
<name>A0ABY9PIQ0_SERFO</name>
<evidence type="ECO:0000313" key="2">
    <source>
        <dbReference type="EMBL" id="WMT13130.1"/>
    </source>
</evidence>
<protein>
    <submittedName>
        <fullName evidence="2">DUF4222 domain-containing protein</fullName>
    </submittedName>
</protein>
<feature type="region of interest" description="Disordered" evidence="1">
    <location>
        <begin position="1"/>
        <end position="22"/>
    </location>
</feature>